<keyword evidence="3" id="KW-1185">Reference proteome</keyword>
<feature type="compositionally biased region" description="Acidic residues" evidence="1">
    <location>
        <begin position="427"/>
        <end position="438"/>
    </location>
</feature>
<evidence type="ECO:0008006" key="4">
    <source>
        <dbReference type="Google" id="ProtNLM"/>
    </source>
</evidence>
<feature type="region of interest" description="Disordered" evidence="1">
    <location>
        <begin position="427"/>
        <end position="458"/>
    </location>
</feature>
<reference evidence="2 3" key="1">
    <citation type="journal article" date="2015" name="Stand. Genomic Sci.">
        <title>Complete genome sequence and description of Salinispira pacifica gen. nov., sp. nov., a novel spirochaete isolated form a hypersaline microbial mat.</title>
        <authorList>
            <person name="Ben Hania W."/>
            <person name="Joseph M."/>
            <person name="Schumann P."/>
            <person name="Bunk B."/>
            <person name="Fiebig A."/>
            <person name="Sproer C."/>
            <person name="Klenk H.P."/>
            <person name="Fardeau M.L."/>
            <person name="Spring S."/>
        </authorList>
    </citation>
    <scope>NUCLEOTIDE SEQUENCE [LARGE SCALE GENOMIC DNA]</scope>
    <source>
        <strain evidence="2 3">L21-RPul-D2</strain>
    </source>
</reference>
<dbReference type="AlphaFoldDB" id="V5WDJ5"/>
<evidence type="ECO:0000256" key="1">
    <source>
        <dbReference type="SAM" id="MobiDB-lite"/>
    </source>
</evidence>
<feature type="compositionally biased region" description="Acidic residues" evidence="1">
    <location>
        <begin position="392"/>
        <end position="401"/>
    </location>
</feature>
<proteinExistence type="predicted"/>
<dbReference type="HOGENOM" id="CLU_273619_0_0_12"/>
<dbReference type="InterPro" id="IPR058123">
    <property type="entry name" value="FlcA_N"/>
</dbReference>
<dbReference type="STRING" id="1307761.L21SP2_0185"/>
<name>V5WDJ5_9SPIO</name>
<evidence type="ECO:0000313" key="2">
    <source>
        <dbReference type="EMBL" id="AHC13629.1"/>
    </source>
</evidence>
<feature type="compositionally biased region" description="Acidic residues" evidence="1">
    <location>
        <begin position="172"/>
        <end position="282"/>
    </location>
</feature>
<gene>
    <name evidence="2" type="ORF">L21SP2_0185</name>
</gene>
<dbReference type="NCBIfam" id="NF047372">
    <property type="entry name" value="FlcA_NTERM"/>
    <property type="match status" value="1"/>
</dbReference>
<sequence>MPNMDSLEQFNETLIQTGNEPEVARQRGEEVEAVTPPSPDEFPSATAGEAAAAGADDFFSNLSESLAGDEGEEAPDGLAPPEDDFLSELGLEDEEPPLPEFPGEEVPDEESLFEAEQPAESPASLEPQPPVEDEAEVQAAGQAPETDQEIALGGSDDLDAELDNLENQLAELDAETGMPEEADQFSADFDEGFEDFDAISEEDISSDFAEEPEDLDAEDLTADEEDPGEVEDFEDFQEPEDVFGGDFGLDEETPSDLSSESEEDLSSDFSDELPDDFDEDFAGDFSEPNIEDDLADLSEEAPSASVPDEEEDAGIPEESEDFQFDDSQFGEGQFEEGQFDTGDEFPEISPDADFGDFDTSGSEFEDLSAADAGTGETEPSPAAEDFSAGLEDFSDFDEDFDASDFGDEFSMGDFGAEFGIMEDEGTEESFAQPEEEGPEAASGEGPEEALEEASLEDEAQGYQISEKEFQALKENLAQLPLNLKIEAADVVTSGEYPFDQVKKVIDALKEGTPPRDLARIVGKITGKKIEIPKGYTKLSGKAFAEEQDSFAYRFRMNIWPVLRLMLAGTAMLGALLFLGYRYVYQPLYARGLYEQGLENIALQEYERGNRLFTQAYDVWPVNTRYLDYARAFRDERQFALAREKYETLLSPGVEPLNRNAILEYAGFSTRQLRDYETSLEYLNRLIEEDVWDYDARLGRGDTYLEWGIQLPPGEARDERFENARFEYASLMQEYGQRDELLFRMLRYFIHTNRVEEALNLKDLFLSDENATIEPRGMAELGGFLLDLVQGKLGQVENFGEQDAVQSYIDSLKGESSRENLLNDSIRVLNKAMAVDDQIADIHYHRARYSRITGDFQDEITALTNARELYEETRKERPLTRREIAREIDTHIREGENLYRLEELISSETRLREAADLYETALDARKVEPHPDFGRLYARLGDIYYYHANDYSSAQARYEQARNNEYASLGTPGENFRARQDIAYKMGFIHYFRANELRDEDQGDVEDRQELLDEAISEFNNAMGAVPTANLNLLYARANTQYQRENFNDAAGMYRILLDELTAERASISTFLLEEDDRHKALIDFQVRANNNLGVTLYELYRQGGERSRDFLAQSQLFLSRSTELAENLVRDEETAVRADTKPLAFLNLNQVLAPEGEAAVQINPDIRKDLETPTF</sequence>
<accession>V5WDJ5</accession>
<feature type="compositionally biased region" description="Low complexity" evidence="1">
    <location>
        <begin position="45"/>
        <end position="55"/>
    </location>
</feature>
<dbReference type="InterPro" id="IPR011990">
    <property type="entry name" value="TPR-like_helical_dom_sf"/>
</dbReference>
<feature type="compositionally biased region" description="Acidic residues" evidence="1">
    <location>
        <begin position="67"/>
        <end position="113"/>
    </location>
</feature>
<dbReference type="Proteomes" id="UP000018680">
    <property type="component" value="Chromosome"/>
</dbReference>
<organism evidence="2 3">
    <name type="scientific">Salinispira pacifica</name>
    <dbReference type="NCBI Taxonomy" id="1307761"/>
    <lineage>
        <taxon>Bacteria</taxon>
        <taxon>Pseudomonadati</taxon>
        <taxon>Spirochaetota</taxon>
        <taxon>Spirochaetia</taxon>
        <taxon>Spirochaetales</taxon>
        <taxon>Spirochaetaceae</taxon>
        <taxon>Salinispira</taxon>
    </lineage>
</organism>
<feature type="region of interest" description="Disordered" evidence="1">
    <location>
        <begin position="15"/>
        <end position="401"/>
    </location>
</feature>
<feature type="compositionally biased region" description="Acidic residues" evidence="1">
    <location>
        <begin position="445"/>
        <end position="458"/>
    </location>
</feature>
<dbReference type="EMBL" id="CP006939">
    <property type="protein sequence ID" value="AHC13629.1"/>
    <property type="molecule type" value="Genomic_DNA"/>
</dbReference>
<feature type="compositionally biased region" description="Acidic residues" evidence="1">
    <location>
        <begin position="289"/>
        <end position="299"/>
    </location>
</feature>
<dbReference type="NCBIfam" id="NF047371">
    <property type="entry name" value="FlcA_CTERM"/>
    <property type="match status" value="1"/>
</dbReference>
<evidence type="ECO:0000313" key="3">
    <source>
        <dbReference type="Proteomes" id="UP000018680"/>
    </source>
</evidence>
<dbReference type="eggNOG" id="COG0457">
    <property type="taxonomic scope" value="Bacteria"/>
</dbReference>
<feature type="compositionally biased region" description="Acidic residues" evidence="1">
    <location>
        <begin position="307"/>
        <end position="324"/>
    </location>
</feature>
<dbReference type="Gene3D" id="1.25.40.10">
    <property type="entry name" value="Tetratricopeptide repeat domain"/>
    <property type="match status" value="2"/>
</dbReference>
<protein>
    <recommendedName>
        <fullName evidence="4">Tetratricopeptide repeat protein</fullName>
    </recommendedName>
</protein>
<dbReference type="SUPFAM" id="SSF48452">
    <property type="entry name" value="TPR-like"/>
    <property type="match status" value="2"/>
</dbReference>
<feature type="compositionally biased region" description="Acidic residues" evidence="1">
    <location>
        <begin position="333"/>
        <end position="346"/>
    </location>
</feature>
<dbReference type="InterPro" id="IPR058109">
    <property type="entry name" value="FlcA_C"/>
</dbReference>
<dbReference type="KEGG" id="slr:L21SP2_0185"/>